<evidence type="ECO:0000256" key="2">
    <source>
        <dbReference type="ARBA" id="ARBA00022475"/>
    </source>
</evidence>
<keyword evidence="3 6" id="KW-0812">Transmembrane</keyword>
<gene>
    <name evidence="9" type="ORF">GFC01_16745</name>
</gene>
<evidence type="ECO:0000256" key="1">
    <source>
        <dbReference type="ARBA" id="ARBA00004236"/>
    </source>
</evidence>
<evidence type="ECO:0000256" key="3">
    <source>
        <dbReference type="ARBA" id="ARBA00022692"/>
    </source>
</evidence>
<keyword evidence="10" id="KW-1185">Reference proteome</keyword>
<comment type="caution">
    <text evidence="9">The sequence shown here is derived from an EMBL/GenBank/DDBJ whole genome shotgun (WGS) entry which is preliminary data.</text>
</comment>
<dbReference type="EMBL" id="WHYR01000075">
    <property type="protein sequence ID" value="MQL53874.1"/>
    <property type="molecule type" value="Genomic_DNA"/>
</dbReference>
<feature type="transmembrane region" description="Helical" evidence="6">
    <location>
        <begin position="67"/>
        <end position="88"/>
    </location>
</feature>
<evidence type="ECO:0000313" key="9">
    <source>
        <dbReference type="EMBL" id="MQL53874.1"/>
    </source>
</evidence>
<dbReference type="GO" id="GO:0005886">
    <property type="term" value="C:plasma membrane"/>
    <property type="evidence" value="ECO:0007669"/>
    <property type="project" value="UniProtKB-SubCell"/>
</dbReference>
<feature type="chain" id="PRO_5026669077" description="PDGLE domain-containing protein" evidence="7">
    <location>
        <begin position="25"/>
        <end position="116"/>
    </location>
</feature>
<evidence type="ECO:0000256" key="7">
    <source>
        <dbReference type="SAM" id="SignalP"/>
    </source>
</evidence>
<dbReference type="AlphaFoldDB" id="A0A6N7IUW6"/>
<evidence type="ECO:0000259" key="8">
    <source>
        <dbReference type="Pfam" id="PF13190"/>
    </source>
</evidence>
<dbReference type="RefSeq" id="WP_341474071.1">
    <property type="nucleotide sequence ID" value="NZ_WHYR01000075.1"/>
</dbReference>
<protein>
    <recommendedName>
        <fullName evidence="8">PDGLE domain-containing protein</fullName>
    </recommendedName>
</protein>
<evidence type="ECO:0000256" key="6">
    <source>
        <dbReference type="SAM" id="Phobius"/>
    </source>
</evidence>
<keyword evidence="4 6" id="KW-1133">Transmembrane helix</keyword>
<reference evidence="9 10" key="1">
    <citation type="submission" date="2019-10" db="EMBL/GenBank/DDBJ databases">
        <title>Comparative genomics of sulfur disproportionating microorganisms.</title>
        <authorList>
            <person name="Ward L.M."/>
            <person name="Bertran E."/>
            <person name="Johnston D."/>
        </authorList>
    </citation>
    <scope>NUCLEOTIDE SEQUENCE [LARGE SCALE GENOMIC DNA]</scope>
    <source>
        <strain evidence="9 10">DSM 14055</strain>
    </source>
</reference>
<dbReference type="Proteomes" id="UP000441717">
    <property type="component" value="Unassembled WGS sequence"/>
</dbReference>
<keyword evidence="7" id="KW-0732">Signal</keyword>
<organism evidence="9 10">
    <name type="scientific">Desulfofundulus thermobenzoicus</name>
    <dbReference type="NCBI Taxonomy" id="29376"/>
    <lineage>
        <taxon>Bacteria</taxon>
        <taxon>Bacillati</taxon>
        <taxon>Bacillota</taxon>
        <taxon>Clostridia</taxon>
        <taxon>Eubacteriales</taxon>
        <taxon>Peptococcaceae</taxon>
        <taxon>Desulfofundulus</taxon>
    </lineage>
</organism>
<evidence type="ECO:0000256" key="4">
    <source>
        <dbReference type="ARBA" id="ARBA00022989"/>
    </source>
</evidence>
<keyword evidence="2" id="KW-1003">Cell membrane</keyword>
<sequence length="116" mass="12283">MNKKTLLVGLLVALAVAALLSPFASPSPDGLERVAEDQGFLHLAEGKELIHALMPDYVFPGIAHEGLATALAGVVGTLLVFAAMYLLVRVILRFNRNAGSEYAGNDQPSGNIQRKA</sequence>
<comment type="subcellular location">
    <subcellularLocation>
        <location evidence="1">Cell membrane</location>
    </subcellularLocation>
</comment>
<keyword evidence="5 6" id="KW-0472">Membrane</keyword>
<evidence type="ECO:0000256" key="5">
    <source>
        <dbReference type="ARBA" id="ARBA00023136"/>
    </source>
</evidence>
<dbReference type="Pfam" id="PF13190">
    <property type="entry name" value="PDGLE"/>
    <property type="match status" value="1"/>
</dbReference>
<name>A0A6N7IUW6_9FIRM</name>
<feature type="signal peptide" evidence="7">
    <location>
        <begin position="1"/>
        <end position="24"/>
    </location>
</feature>
<dbReference type="InterPro" id="IPR025937">
    <property type="entry name" value="PDGLE_dom"/>
</dbReference>
<proteinExistence type="predicted"/>
<accession>A0A6N7IUW6</accession>
<evidence type="ECO:0000313" key="10">
    <source>
        <dbReference type="Proteomes" id="UP000441717"/>
    </source>
</evidence>
<feature type="domain" description="PDGLE" evidence="8">
    <location>
        <begin position="3"/>
        <end position="91"/>
    </location>
</feature>